<dbReference type="EMBL" id="MTHB01000032">
    <property type="protein sequence ID" value="OXC79740.1"/>
    <property type="molecule type" value="Genomic_DNA"/>
</dbReference>
<comment type="caution">
    <text evidence="2">The sequence shown here is derived from an EMBL/GenBank/DDBJ whole genome shotgun (WGS) entry which is preliminary data.</text>
</comment>
<evidence type="ECO:0000256" key="1">
    <source>
        <dbReference type="SAM" id="MobiDB-lite"/>
    </source>
</evidence>
<protein>
    <submittedName>
        <fullName evidence="2">Uncharacterized protein</fullName>
    </submittedName>
</protein>
<evidence type="ECO:0000313" key="2">
    <source>
        <dbReference type="EMBL" id="OXC79740.1"/>
    </source>
</evidence>
<accession>A0A226X9S0</accession>
<dbReference type="Proteomes" id="UP000214720">
    <property type="component" value="Unassembled WGS sequence"/>
</dbReference>
<evidence type="ECO:0000313" key="3">
    <source>
        <dbReference type="Proteomes" id="UP000214720"/>
    </source>
</evidence>
<feature type="region of interest" description="Disordered" evidence="1">
    <location>
        <begin position="1"/>
        <end position="37"/>
    </location>
</feature>
<organism evidence="2 3">
    <name type="scientific">Caballeronia sordidicola</name>
    <name type="common">Burkholderia sordidicola</name>
    <dbReference type="NCBI Taxonomy" id="196367"/>
    <lineage>
        <taxon>Bacteria</taxon>
        <taxon>Pseudomonadati</taxon>
        <taxon>Pseudomonadota</taxon>
        <taxon>Betaproteobacteria</taxon>
        <taxon>Burkholderiales</taxon>
        <taxon>Burkholderiaceae</taxon>
        <taxon>Caballeronia</taxon>
    </lineage>
</organism>
<name>A0A226X9S0_CABSO</name>
<dbReference type="AlphaFoldDB" id="A0A226X9S0"/>
<gene>
    <name evidence="2" type="ORF">BSU04_05670</name>
</gene>
<sequence>MLHGGSPGGQRAMHASLVGSTGACPDRGNTVESSIVN</sequence>
<reference evidence="3" key="1">
    <citation type="submission" date="2017-01" db="EMBL/GenBank/DDBJ databases">
        <title>Genome Analysis of Deinococcus marmoris KOPRI26562.</title>
        <authorList>
            <person name="Kim J.H."/>
            <person name="Oh H.-M."/>
        </authorList>
    </citation>
    <scope>NUCLEOTIDE SEQUENCE [LARGE SCALE GENOMIC DNA]</scope>
    <source>
        <strain evidence="3">PAMC 26633</strain>
    </source>
</reference>
<proteinExistence type="predicted"/>